<accession>A0A267DM02</accession>
<reference evidence="6 7" key="1">
    <citation type="submission" date="2017-06" db="EMBL/GenBank/DDBJ databases">
        <title>A platform for efficient transgenesis in Macrostomum lignano, a flatworm model organism for stem cell research.</title>
        <authorList>
            <person name="Berezikov E."/>
        </authorList>
    </citation>
    <scope>NUCLEOTIDE SEQUENCE [LARGE SCALE GENOMIC DNA]</scope>
    <source>
        <strain evidence="6">DV1</strain>
        <tissue evidence="6">Whole organism</tissue>
    </source>
</reference>
<dbReference type="InterPro" id="IPR001841">
    <property type="entry name" value="Znf_RING"/>
</dbReference>
<dbReference type="GO" id="GO:0008270">
    <property type="term" value="F:zinc ion binding"/>
    <property type="evidence" value="ECO:0007669"/>
    <property type="project" value="UniProtKB-KW"/>
</dbReference>
<dbReference type="InterPro" id="IPR017907">
    <property type="entry name" value="Znf_RING_CS"/>
</dbReference>
<dbReference type="AlphaFoldDB" id="A0A267DM02"/>
<name>A0A267DM02_9PLAT</name>
<feature type="domain" description="RING-type" evidence="5">
    <location>
        <begin position="29"/>
        <end position="79"/>
    </location>
</feature>
<dbReference type="Gene3D" id="3.30.40.10">
    <property type="entry name" value="Zinc/RING finger domain, C3HC4 (zinc finger)"/>
    <property type="match status" value="1"/>
</dbReference>
<proteinExistence type="predicted"/>
<dbReference type="InterPro" id="IPR013083">
    <property type="entry name" value="Znf_RING/FYVE/PHD"/>
</dbReference>
<evidence type="ECO:0000256" key="1">
    <source>
        <dbReference type="ARBA" id="ARBA00022723"/>
    </source>
</evidence>
<evidence type="ECO:0000313" key="7">
    <source>
        <dbReference type="Proteomes" id="UP000215902"/>
    </source>
</evidence>
<protein>
    <recommendedName>
        <fullName evidence="5">RING-type domain-containing protein</fullName>
    </recommendedName>
</protein>
<keyword evidence="2 4" id="KW-0863">Zinc-finger</keyword>
<keyword evidence="7" id="KW-1185">Reference proteome</keyword>
<evidence type="ECO:0000256" key="4">
    <source>
        <dbReference type="PROSITE-ProRule" id="PRU00175"/>
    </source>
</evidence>
<evidence type="ECO:0000256" key="3">
    <source>
        <dbReference type="ARBA" id="ARBA00022833"/>
    </source>
</evidence>
<dbReference type="InterPro" id="IPR018957">
    <property type="entry name" value="Znf_C3HC4_RING-type"/>
</dbReference>
<dbReference type="SUPFAM" id="SSF57850">
    <property type="entry name" value="RING/U-box"/>
    <property type="match status" value="1"/>
</dbReference>
<evidence type="ECO:0000259" key="5">
    <source>
        <dbReference type="PROSITE" id="PS50089"/>
    </source>
</evidence>
<dbReference type="EMBL" id="NIVC01003698">
    <property type="protein sequence ID" value="PAA50186.1"/>
    <property type="molecule type" value="Genomic_DNA"/>
</dbReference>
<gene>
    <name evidence="6" type="ORF">BOX15_Mlig021543g1</name>
</gene>
<sequence>MQIMSEAIFNLPTEASTQLLAEMRSLLDCPACGRACQDPLSLEPCRHTVCRTCLPGNWEPMAASSATATAIQIRCPVCRSPCSGSAPHRSLAALANLVSLWQPALSSSEPSRLSLAALRRRLCSRQGAPHLEFRPCAVLHFPGPPYSLQFWPGSSRGEGEPGVAAIVRDVNNQRVWAVAGPAEDGESARPVLVPDLGNEEYTISGFCLCQLAGIQGQTEGSSSSTSCLVVLSDFYRDRLLICDLTAGAASA</sequence>
<keyword evidence="3" id="KW-0862">Zinc</keyword>
<dbReference type="Pfam" id="PF00097">
    <property type="entry name" value="zf-C3HC4"/>
    <property type="match status" value="1"/>
</dbReference>
<organism evidence="6 7">
    <name type="scientific">Macrostomum lignano</name>
    <dbReference type="NCBI Taxonomy" id="282301"/>
    <lineage>
        <taxon>Eukaryota</taxon>
        <taxon>Metazoa</taxon>
        <taxon>Spiralia</taxon>
        <taxon>Lophotrochozoa</taxon>
        <taxon>Platyhelminthes</taxon>
        <taxon>Rhabditophora</taxon>
        <taxon>Macrostomorpha</taxon>
        <taxon>Macrostomida</taxon>
        <taxon>Macrostomidae</taxon>
        <taxon>Macrostomum</taxon>
    </lineage>
</organism>
<dbReference type="Proteomes" id="UP000215902">
    <property type="component" value="Unassembled WGS sequence"/>
</dbReference>
<evidence type="ECO:0000256" key="2">
    <source>
        <dbReference type="ARBA" id="ARBA00022771"/>
    </source>
</evidence>
<keyword evidence="1" id="KW-0479">Metal-binding</keyword>
<dbReference type="PROSITE" id="PS00518">
    <property type="entry name" value="ZF_RING_1"/>
    <property type="match status" value="1"/>
</dbReference>
<comment type="caution">
    <text evidence="6">The sequence shown here is derived from an EMBL/GenBank/DDBJ whole genome shotgun (WGS) entry which is preliminary data.</text>
</comment>
<dbReference type="PROSITE" id="PS50089">
    <property type="entry name" value="ZF_RING_2"/>
    <property type="match status" value="1"/>
</dbReference>
<evidence type="ECO:0000313" key="6">
    <source>
        <dbReference type="EMBL" id="PAA50186.1"/>
    </source>
</evidence>
<dbReference type="OrthoDB" id="1305878at2759"/>